<organism evidence="1 2">
    <name type="scientific">Sandaracinomonas limnophila</name>
    <dbReference type="NCBI Taxonomy" id="1862386"/>
    <lineage>
        <taxon>Bacteria</taxon>
        <taxon>Pseudomonadati</taxon>
        <taxon>Bacteroidota</taxon>
        <taxon>Cytophagia</taxon>
        <taxon>Cytophagales</taxon>
        <taxon>Flectobacillaceae</taxon>
        <taxon>Sandaracinomonas</taxon>
    </lineage>
</organism>
<dbReference type="EMBL" id="SACY01000002">
    <property type="protein sequence ID" value="RVU25748.1"/>
    <property type="molecule type" value="Genomic_DNA"/>
</dbReference>
<name>A0A437PU37_9BACT</name>
<evidence type="ECO:0000313" key="1">
    <source>
        <dbReference type="EMBL" id="RVU25748.1"/>
    </source>
</evidence>
<proteinExistence type="predicted"/>
<comment type="caution">
    <text evidence="1">The sequence shown here is derived from an EMBL/GenBank/DDBJ whole genome shotgun (WGS) entry which is preliminary data.</text>
</comment>
<keyword evidence="2" id="KW-1185">Reference proteome</keyword>
<gene>
    <name evidence="1" type="ORF">EOJ36_04850</name>
</gene>
<dbReference type="RefSeq" id="WP_127802914.1">
    <property type="nucleotide sequence ID" value="NZ_SACY01000002.1"/>
</dbReference>
<dbReference type="Proteomes" id="UP000282832">
    <property type="component" value="Unassembled WGS sequence"/>
</dbReference>
<evidence type="ECO:0000313" key="2">
    <source>
        <dbReference type="Proteomes" id="UP000282832"/>
    </source>
</evidence>
<accession>A0A437PU37</accession>
<sequence length="106" mass="12211">MKRVLTIYAIFMAILFSQDAVQLYAQKYVEILAKKSISLVQALDNTSEDLEDSFEDEGAEDTFEAFATNQVFNFLNLSYPIKFKINYKDLTLRSIYLDKITPPPQV</sequence>
<protein>
    <submittedName>
        <fullName evidence="1">Uncharacterized protein</fullName>
    </submittedName>
</protein>
<reference evidence="1 2" key="1">
    <citation type="submission" date="2019-01" db="EMBL/GenBank/DDBJ databases">
        <authorList>
            <person name="Chen W.-M."/>
        </authorList>
    </citation>
    <scope>NUCLEOTIDE SEQUENCE [LARGE SCALE GENOMIC DNA]</scope>
    <source>
        <strain evidence="1 2">FSY-15</strain>
    </source>
</reference>
<dbReference type="AlphaFoldDB" id="A0A437PU37"/>